<evidence type="ECO:0008006" key="3">
    <source>
        <dbReference type="Google" id="ProtNLM"/>
    </source>
</evidence>
<accession>A0A2H0DY18</accession>
<gene>
    <name evidence="1" type="ORF">COW82_00225</name>
</gene>
<sequence>MEDFRRQKRNKKNSYSKLLILLLLLLLVVFARGAWTVFVKSKEAKTKLDDSKEELLLLQGREANLQEEIGSLSTKKGVDEKIRTKFRVAKEGEIMVVLIDSLESDETSKDKKKESFWAKLWPF</sequence>
<evidence type="ECO:0000313" key="2">
    <source>
        <dbReference type="Proteomes" id="UP000231276"/>
    </source>
</evidence>
<dbReference type="Proteomes" id="UP000231276">
    <property type="component" value="Unassembled WGS sequence"/>
</dbReference>
<comment type="caution">
    <text evidence="1">The sequence shown here is derived from an EMBL/GenBank/DDBJ whole genome shotgun (WGS) entry which is preliminary data.</text>
</comment>
<reference evidence="1 2" key="1">
    <citation type="submission" date="2017-09" db="EMBL/GenBank/DDBJ databases">
        <title>Depth-based differentiation of microbial function through sediment-hosted aquifers and enrichment of novel symbionts in the deep terrestrial subsurface.</title>
        <authorList>
            <person name="Probst A.J."/>
            <person name="Ladd B."/>
            <person name="Jarett J.K."/>
            <person name="Geller-Mcgrath D.E."/>
            <person name="Sieber C.M."/>
            <person name="Emerson J.B."/>
            <person name="Anantharaman K."/>
            <person name="Thomas B.C."/>
            <person name="Malmstrom R."/>
            <person name="Stieglmeier M."/>
            <person name="Klingl A."/>
            <person name="Woyke T."/>
            <person name="Ryan C.M."/>
            <person name="Banfield J.F."/>
        </authorList>
    </citation>
    <scope>NUCLEOTIDE SEQUENCE [LARGE SCALE GENOMIC DNA]</scope>
    <source>
        <strain evidence="1">CG22_combo_CG10-13_8_21_14_all_43_18</strain>
    </source>
</reference>
<evidence type="ECO:0000313" key="1">
    <source>
        <dbReference type="EMBL" id="PIP86768.1"/>
    </source>
</evidence>
<dbReference type="AlphaFoldDB" id="A0A2H0DY18"/>
<organism evidence="1 2">
    <name type="scientific">Candidatus Campbellbacteria bacterium CG22_combo_CG10-13_8_21_14_all_43_18</name>
    <dbReference type="NCBI Taxonomy" id="1974530"/>
    <lineage>
        <taxon>Bacteria</taxon>
        <taxon>Candidatus Campbelliibacteriota</taxon>
    </lineage>
</organism>
<protein>
    <recommendedName>
        <fullName evidence="3">Septum formation initiator</fullName>
    </recommendedName>
</protein>
<dbReference type="EMBL" id="PCTS01000004">
    <property type="protein sequence ID" value="PIP86768.1"/>
    <property type="molecule type" value="Genomic_DNA"/>
</dbReference>
<proteinExistence type="predicted"/>
<name>A0A2H0DY18_9BACT</name>